<evidence type="ECO:0000313" key="20">
    <source>
        <dbReference type="EMBL" id="OGY59375.1"/>
    </source>
</evidence>
<accession>A0A1G1Z421</accession>
<keyword evidence="5" id="KW-0121">Carboxypeptidase</keyword>
<evidence type="ECO:0000256" key="17">
    <source>
        <dbReference type="SAM" id="Phobius"/>
    </source>
</evidence>
<dbReference type="SUPFAM" id="SSF53955">
    <property type="entry name" value="Lysozyme-like"/>
    <property type="match status" value="1"/>
</dbReference>
<keyword evidence="12 17" id="KW-0472">Membrane</keyword>
<comment type="similarity">
    <text evidence="2">In the C-terminal section; belongs to the transpeptidase family.</text>
</comment>
<comment type="subcellular location">
    <subcellularLocation>
        <location evidence="1">Cell membrane</location>
    </subcellularLocation>
</comment>
<dbReference type="Gene3D" id="3.40.710.10">
    <property type="entry name" value="DD-peptidase/beta-lactamase superfamily"/>
    <property type="match status" value="1"/>
</dbReference>
<evidence type="ECO:0000256" key="14">
    <source>
        <dbReference type="ARBA" id="ARBA00023316"/>
    </source>
</evidence>
<comment type="caution">
    <text evidence="20">The sequence shown here is derived from an EMBL/GenBank/DDBJ whole genome shotgun (WGS) entry which is preliminary data.</text>
</comment>
<keyword evidence="14" id="KW-0961">Cell wall biogenesis/degradation</keyword>
<dbReference type="GO" id="GO:0008658">
    <property type="term" value="F:penicillin binding"/>
    <property type="evidence" value="ECO:0007669"/>
    <property type="project" value="InterPro"/>
</dbReference>
<proteinExistence type="inferred from homology"/>
<keyword evidence="11" id="KW-0573">Peptidoglycan synthesis</keyword>
<evidence type="ECO:0000256" key="15">
    <source>
        <dbReference type="ARBA" id="ARBA00034000"/>
    </source>
</evidence>
<dbReference type="GO" id="GO:0030288">
    <property type="term" value="C:outer membrane-bounded periplasmic space"/>
    <property type="evidence" value="ECO:0007669"/>
    <property type="project" value="TreeGrafter"/>
</dbReference>
<feature type="transmembrane region" description="Helical" evidence="17">
    <location>
        <begin position="27"/>
        <end position="54"/>
    </location>
</feature>
<comment type="similarity">
    <text evidence="3">In the N-terminal section; belongs to the glycosyltransferase 51 family.</text>
</comment>
<reference evidence="20 21" key="1">
    <citation type="journal article" date="2016" name="Nat. Commun.">
        <title>Thousands of microbial genomes shed light on interconnected biogeochemical processes in an aquifer system.</title>
        <authorList>
            <person name="Anantharaman K."/>
            <person name="Brown C.T."/>
            <person name="Hug L.A."/>
            <person name="Sharon I."/>
            <person name="Castelle C.J."/>
            <person name="Probst A.J."/>
            <person name="Thomas B.C."/>
            <person name="Singh A."/>
            <person name="Wilkins M.J."/>
            <person name="Karaoz U."/>
            <person name="Brodie E.L."/>
            <person name="Williams K.H."/>
            <person name="Hubbard S.S."/>
            <person name="Banfield J.F."/>
        </authorList>
    </citation>
    <scope>NUCLEOTIDE SEQUENCE [LARGE SCALE GENOMIC DNA]</scope>
</reference>
<dbReference type="InterPro" id="IPR050396">
    <property type="entry name" value="Glycosyltr_51/Transpeptidase"/>
</dbReference>
<evidence type="ECO:0000256" key="11">
    <source>
        <dbReference type="ARBA" id="ARBA00022984"/>
    </source>
</evidence>
<evidence type="ECO:0000259" key="18">
    <source>
        <dbReference type="Pfam" id="PF00905"/>
    </source>
</evidence>
<keyword evidence="9" id="KW-0378">Hydrolase</keyword>
<evidence type="ECO:0000256" key="4">
    <source>
        <dbReference type="ARBA" id="ARBA00022475"/>
    </source>
</evidence>
<dbReference type="FunFam" id="1.10.3810.10:FF:000001">
    <property type="entry name" value="Penicillin-binding protein 1A"/>
    <property type="match status" value="1"/>
</dbReference>
<evidence type="ECO:0000256" key="10">
    <source>
        <dbReference type="ARBA" id="ARBA00022960"/>
    </source>
</evidence>
<dbReference type="InterPro" id="IPR023346">
    <property type="entry name" value="Lysozyme-like_dom_sf"/>
</dbReference>
<name>A0A1G1Z421_9BACT</name>
<evidence type="ECO:0000256" key="3">
    <source>
        <dbReference type="ARBA" id="ARBA00007739"/>
    </source>
</evidence>
<evidence type="ECO:0000256" key="8">
    <source>
        <dbReference type="ARBA" id="ARBA00022679"/>
    </source>
</evidence>
<dbReference type="GO" id="GO:0009002">
    <property type="term" value="F:serine-type D-Ala-D-Ala carboxypeptidase activity"/>
    <property type="evidence" value="ECO:0007669"/>
    <property type="project" value="UniProtKB-EC"/>
</dbReference>
<feature type="domain" description="Penicillin-binding protein transpeptidase" evidence="18">
    <location>
        <begin position="347"/>
        <end position="622"/>
    </location>
</feature>
<dbReference type="InterPro" id="IPR001264">
    <property type="entry name" value="Glyco_trans_51"/>
</dbReference>
<evidence type="ECO:0000256" key="12">
    <source>
        <dbReference type="ARBA" id="ARBA00023136"/>
    </source>
</evidence>
<dbReference type="AlphaFoldDB" id="A0A1G1Z421"/>
<dbReference type="NCBIfam" id="TIGR02074">
    <property type="entry name" value="PBP_1a_fam"/>
    <property type="match status" value="1"/>
</dbReference>
<dbReference type="InterPro" id="IPR012338">
    <property type="entry name" value="Beta-lactam/transpept-like"/>
</dbReference>
<dbReference type="Pfam" id="PF00912">
    <property type="entry name" value="Transgly"/>
    <property type="match status" value="1"/>
</dbReference>
<keyword evidence="8" id="KW-0808">Transferase</keyword>
<evidence type="ECO:0000256" key="1">
    <source>
        <dbReference type="ARBA" id="ARBA00004236"/>
    </source>
</evidence>
<dbReference type="InterPro" id="IPR036950">
    <property type="entry name" value="PBP_transglycosylase"/>
</dbReference>
<evidence type="ECO:0000256" key="5">
    <source>
        <dbReference type="ARBA" id="ARBA00022645"/>
    </source>
</evidence>
<protein>
    <submittedName>
        <fullName evidence="20">Uncharacterized protein</fullName>
    </submittedName>
</protein>
<dbReference type="PANTHER" id="PTHR32282">
    <property type="entry name" value="BINDING PROTEIN TRANSPEPTIDASE, PUTATIVE-RELATED"/>
    <property type="match status" value="1"/>
</dbReference>
<gene>
    <name evidence="20" type="ORF">A3B23_03745</name>
</gene>
<dbReference type="GO" id="GO:0071555">
    <property type="term" value="P:cell wall organization"/>
    <property type="evidence" value="ECO:0007669"/>
    <property type="project" value="UniProtKB-KW"/>
</dbReference>
<keyword evidence="17" id="KW-0812">Transmembrane</keyword>
<dbReference type="GO" id="GO:0009252">
    <property type="term" value="P:peptidoglycan biosynthetic process"/>
    <property type="evidence" value="ECO:0007669"/>
    <property type="project" value="UniProtKB-KW"/>
</dbReference>
<keyword evidence="10" id="KW-0133">Cell shape</keyword>
<dbReference type="Proteomes" id="UP000178744">
    <property type="component" value="Unassembled WGS sequence"/>
</dbReference>
<dbReference type="SUPFAM" id="SSF56601">
    <property type="entry name" value="beta-lactamase/transpeptidase-like"/>
    <property type="match status" value="1"/>
</dbReference>
<evidence type="ECO:0000256" key="6">
    <source>
        <dbReference type="ARBA" id="ARBA00022670"/>
    </source>
</evidence>
<dbReference type="STRING" id="1797690.A3B23_03745"/>
<evidence type="ECO:0000256" key="13">
    <source>
        <dbReference type="ARBA" id="ARBA00023268"/>
    </source>
</evidence>
<feature type="domain" description="Glycosyl transferase family 51" evidence="19">
    <location>
        <begin position="83"/>
        <end position="256"/>
    </location>
</feature>
<evidence type="ECO:0000256" key="2">
    <source>
        <dbReference type="ARBA" id="ARBA00007090"/>
    </source>
</evidence>
<evidence type="ECO:0000259" key="19">
    <source>
        <dbReference type="Pfam" id="PF00912"/>
    </source>
</evidence>
<dbReference type="GO" id="GO:0008360">
    <property type="term" value="P:regulation of cell shape"/>
    <property type="evidence" value="ECO:0007669"/>
    <property type="project" value="UniProtKB-KW"/>
</dbReference>
<evidence type="ECO:0000313" key="21">
    <source>
        <dbReference type="Proteomes" id="UP000178744"/>
    </source>
</evidence>
<keyword evidence="7" id="KW-0328">Glycosyltransferase</keyword>
<comment type="catalytic activity">
    <reaction evidence="16">
        <text>[GlcNAc-(1-&gt;4)-Mur2Ac(oyl-L-Ala-gamma-D-Glu-L-Lys-D-Ala-D-Ala)](n)-di-trans,octa-cis-undecaprenyl diphosphate + beta-D-GlcNAc-(1-&gt;4)-Mur2Ac(oyl-L-Ala-gamma-D-Glu-L-Lys-D-Ala-D-Ala)-di-trans,octa-cis-undecaprenyl diphosphate = [GlcNAc-(1-&gt;4)-Mur2Ac(oyl-L-Ala-gamma-D-Glu-L-Lys-D-Ala-D-Ala)](n+1)-di-trans,octa-cis-undecaprenyl diphosphate + di-trans,octa-cis-undecaprenyl diphosphate + H(+)</text>
        <dbReference type="Rhea" id="RHEA:23708"/>
        <dbReference type="Rhea" id="RHEA-COMP:9602"/>
        <dbReference type="Rhea" id="RHEA-COMP:9603"/>
        <dbReference type="ChEBI" id="CHEBI:15378"/>
        <dbReference type="ChEBI" id="CHEBI:58405"/>
        <dbReference type="ChEBI" id="CHEBI:60033"/>
        <dbReference type="ChEBI" id="CHEBI:78435"/>
        <dbReference type="EC" id="2.4.99.28"/>
    </reaction>
</comment>
<evidence type="ECO:0000256" key="9">
    <source>
        <dbReference type="ARBA" id="ARBA00022801"/>
    </source>
</evidence>
<dbReference type="PANTHER" id="PTHR32282:SF11">
    <property type="entry name" value="PENICILLIN-BINDING PROTEIN 1B"/>
    <property type="match status" value="1"/>
</dbReference>
<keyword evidence="17" id="KW-1133">Transmembrane helix</keyword>
<comment type="catalytic activity">
    <reaction evidence="15">
        <text>Preferential cleavage: (Ac)2-L-Lys-D-Ala-|-D-Ala. Also transpeptidation of peptidyl-alanyl moieties that are N-acyl substituents of D-alanine.</text>
        <dbReference type="EC" id="3.4.16.4"/>
    </reaction>
</comment>
<keyword evidence="13" id="KW-0511">Multifunctional enzyme</keyword>
<evidence type="ECO:0000256" key="7">
    <source>
        <dbReference type="ARBA" id="ARBA00022676"/>
    </source>
</evidence>
<dbReference type="GO" id="GO:0005886">
    <property type="term" value="C:plasma membrane"/>
    <property type="evidence" value="ECO:0007669"/>
    <property type="project" value="UniProtKB-SubCell"/>
</dbReference>
<dbReference type="Gene3D" id="1.10.3810.10">
    <property type="entry name" value="Biosynthetic peptidoglycan transglycosylase-like"/>
    <property type="match status" value="1"/>
</dbReference>
<keyword evidence="6" id="KW-0645">Protease</keyword>
<dbReference type="Pfam" id="PF00905">
    <property type="entry name" value="Transpeptidase"/>
    <property type="match status" value="1"/>
</dbReference>
<dbReference type="GO" id="GO:0008955">
    <property type="term" value="F:peptidoglycan glycosyltransferase activity"/>
    <property type="evidence" value="ECO:0007669"/>
    <property type="project" value="UniProtKB-EC"/>
</dbReference>
<dbReference type="InterPro" id="IPR001460">
    <property type="entry name" value="PCN-bd_Tpept"/>
</dbReference>
<organism evidence="20 21">
    <name type="scientific">Candidatus Colwellbacteria bacterium RIFCSPLOWO2_01_FULL_48_10</name>
    <dbReference type="NCBI Taxonomy" id="1797690"/>
    <lineage>
        <taxon>Bacteria</taxon>
        <taxon>Candidatus Colwelliibacteriota</taxon>
    </lineage>
</organism>
<sequence>MAKQWTGRGGKHILKMIRMKHTKKKSLLIKLFVVGLGLGTLGLFCLMGLFIYIASGLPPVREINSQRVEESTKIYDREGKVLLYEIHGNQKRTVIPFTEIPDSIKQATISIEDSDFYKNPAFDWKGILRAIWVDVTRGGALQGGSTITQQLAKNTFLTPERTIIRKLKELVLAWRLEQYYSKDEILDLYLNRVPYGSNAYGIESASQLYFGKSARDLDLNESAMLAALTKAPTYYSPWGNNLKKLIDRKNAVLERMNELGFITEDQAATAQKKELGIAPQSAAGIRAPHFVIYVQDYLNRKYGSAYVQRAGLRVVTSLDWEMQQMAEDAIKTGVKRNSELYGGKNAALVAMDPKTGQVLALVGSADYFDSENEGNFNVAVQGLRQPGSAFKPFAYMTAFEKGFTPDTLLWDVETEFNTTIDEPEKSYKPANFDETFRGPITMKDALAQSINIPAVKTLYLAGAVNTIRNAEKFGLTTLGDRDRFGLTLVLGGGEVKLIELVNAYGVFAAEGMKNDISPVLKVSDKNGVILEEYTSSAKRVIDPQYPRLINDILSDPDLRAPLFTSNLPLTQVRGYQIALKTGTTNNYVDAWSMGYTPSLVAGIWVGNNHREPLQKKGGSILASIPIWHDFFSKAVKKYEPETFNKPEPISADLPILRGEMPPSEPHNILYYLGRLDDSQFKNWEDGVLEWLKTNVFDASRFAAKGDETSLSGGQINIDIVSPKNGEMINGQIMVAANIKSIAPLDKIYLLFNSVVVDQRIDGLTNEYTYQASVSPSPLNPQNLLEIQVTDKSGLQAKQNLILFH</sequence>
<dbReference type="GO" id="GO:0006508">
    <property type="term" value="P:proteolysis"/>
    <property type="evidence" value="ECO:0007669"/>
    <property type="project" value="UniProtKB-KW"/>
</dbReference>
<dbReference type="EMBL" id="MHIY01000025">
    <property type="protein sequence ID" value="OGY59375.1"/>
    <property type="molecule type" value="Genomic_DNA"/>
</dbReference>
<keyword evidence="4" id="KW-1003">Cell membrane</keyword>
<evidence type="ECO:0000256" key="16">
    <source>
        <dbReference type="ARBA" id="ARBA00049902"/>
    </source>
</evidence>